<dbReference type="CDD" id="cd01029">
    <property type="entry name" value="TOPRIM_primases"/>
    <property type="match status" value="1"/>
</dbReference>
<gene>
    <name evidence="1" type="ORF">F5X71_29550</name>
</gene>
<proteinExistence type="predicted"/>
<dbReference type="Pfam" id="PF13155">
    <property type="entry name" value="Toprim_2"/>
    <property type="match status" value="1"/>
</dbReference>
<accession>A0A6G9XY88</accession>
<sequence length="223" mass="24488">MQRLSASQRSYLQEATTQYARAFRNSPVEEYLAGRGLTDLDREGLDPFLLGYVDDPLPGHEDYRGFLAIPYLRTGADSRLGVVSLRFRCGSTDCDHSGHGKYLTLPGDRPRLYNTADLLIPSRFVLLTEGELDAIAAHRIGLPAVGVPGSTAWRPWFREPFLGYESVIFPADGDKAGRMFAAATAKHLPNAKIIYLPNGEDVNSLIASEGAEAFKERLGIATD</sequence>
<protein>
    <submittedName>
        <fullName evidence="1">Topoisomerase</fullName>
    </submittedName>
</protein>
<name>A0A6G9XY88_NOCBR</name>
<dbReference type="InterPro" id="IPR034154">
    <property type="entry name" value="TOPRIM_DnaG/twinkle"/>
</dbReference>
<dbReference type="AlphaFoldDB" id="A0A6G9XY88"/>
<reference evidence="1 2" key="1">
    <citation type="journal article" date="2019" name="ACS Chem. Biol.">
        <title>Identification and Mobilization of a Cryptic Antibiotic Biosynthesis Gene Locus from a Human-Pathogenic Nocardia Isolate.</title>
        <authorList>
            <person name="Herisse M."/>
            <person name="Ishida K."/>
            <person name="Porter J.L."/>
            <person name="Howden B."/>
            <person name="Hertweck C."/>
            <person name="Stinear T.P."/>
            <person name="Pidot S.J."/>
        </authorList>
    </citation>
    <scope>NUCLEOTIDE SEQUENCE [LARGE SCALE GENOMIC DNA]</scope>
    <source>
        <strain evidence="1 2">AUSMDU00024985</strain>
    </source>
</reference>
<dbReference type="Gene3D" id="3.40.1360.10">
    <property type="match status" value="1"/>
</dbReference>
<evidence type="ECO:0000313" key="1">
    <source>
        <dbReference type="EMBL" id="QIS05902.1"/>
    </source>
</evidence>
<dbReference type="GO" id="GO:0016853">
    <property type="term" value="F:isomerase activity"/>
    <property type="evidence" value="ECO:0007669"/>
    <property type="project" value="UniProtKB-KW"/>
</dbReference>
<organism evidence="1 2">
    <name type="scientific">Nocardia brasiliensis</name>
    <dbReference type="NCBI Taxonomy" id="37326"/>
    <lineage>
        <taxon>Bacteria</taxon>
        <taxon>Bacillati</taxon>
        <taxon>Actinomycetota</taxon>
        <taxon>Actinomycetes</taxon>
        <taxon>Mycobacteriales</taxon>
        <taxon>Nocardiaceae</taxon>
        <taxon>Nocardia</taxon>
    </lineage>
</organism>
<dbReference type="EMBL" id="CP046171">
    <property type="protein sequence ID" value="QIS05902.1"/>
    <property type="molecule type" value="Genomic_DNA"/>
</dbReference>
<evidence type="ECO:0000313" key="2">
    <source>
        <dbReference type="Proteomes" id="UP000501705"/>
    </source>
</evidence>
<dbReference type="SUPFAM" id="SSF56731">
    <property type="entry name" value="DNA primase core"/>
    <property type="match status" value="1"/>
</dbReference>
<dbReference type="Proteomes" id="UP000501705">
    <property type="component" value="Chromosome"/>
</dbReference>
<keyword evidence="1" id="KW-0413">Isomerase</keyword>